<keyword evidence="3" id="KW-1185">Reference proteome</keyword>
<dbReference type="InterPro" id="IPR012808">
    <property type="entry name" value="CHP02453"/>
</dbReference>
<dbReference type="STRING" id="870435.A0A0C3KKL9"/>
<reference evidence="2 3" key="1">
    <citation type="submission" date="2014-04" db="EMBL/GenBank/DDBJ databases">
        <authorList>
            <consortium name="DOE Joint Genome Institute"/>
            <person name="Kuo A."/>
            <person name="Kohler A."/>
            <person name="Costa M.D."/>
            <person name="Nagy L.G."/>
            <person name="Floudas D."/>
            <person name="Copeland A."/>
            <person name="Barry K.W."/>
            <person name="Cichocki N."/>
            <person name="Veneault-Fourrey C."/>
            <person name="LaButti K."/>
            <person name="Lindquist E.A."/>
            <person name="Lipzen A."/>
            <person name="Lundell T."/>
            <person name="Morin E."/>
            <person name="Murat C."/>
            <person name="Sun H."/>
            <person name="Tunlid A."/>
            <person name="Henrissat B."/>
            <person name="Grigoriev I.V."/>
            <person name="Hibbett D.S."/>
            <person name="Martin F."/>
            <person name="Nordberg H.P."/>
            <person name="Cantor M.N."/>
            <person name="Hua S.X."/>
        </authorList>
    </citation>
    <scope>NUCLEOTIDE SEQUENCE [LARGE SCALE GENOMIC DNA]</scope>
    <source>
        <strain evidence="2 3">Marx 270</strain>
    </source>
</reference>
<evidence type="ECO:0000256" key="1">
    <source>
        <dbReference type="SAM" id="MobiDB-lite"/>
    </source>
</evidence>
<dbReference type="PANTHER" id="PTHR36452">
    <property type="entry name" value="CHROMOSOME 12, WHOLE GENOME SHOTGUN SEQUENCE"/>
    <property type="match status" value="1"/>
</dbReference>
<sequence>MPSPRLHVQETNEARSGYESDVSSKTSLDSDALDDEPTCKGGKKRPRGATSKSTKAVPKEIASTSSRGKRKGGHSSPAKKKRKARAEDDAEAEDVTDIDLKDGQEVVGKVVQAPQTGWGSNGQISQHTLDFLAQLRNPSCNERGWFKLHAEPVYRRCEKEFKEFIEAFSEMLVSVDPQIPPLPPKDVIHRIYRDIRFSNDKTPYKTGLSASFSRSGRKGIFAFFKPGDESIIAAGAWCPGKDELSTIRNHILHSPDRLREILSNPEFVANFGEPRPHPDGKRQSVFGHEDELKTAPKGVNKHHKDIDLLKCRSLAVSRTFTDEQVLSSGFIEQLKSVVRVLRPFVHCLNDMITLPVDGGSDGDGDQND</sequence>
<dbReference type="EMBL" id="KN831953">
    <property type="protein sequence ID" value="KIO10147.1"/>
    <property type="molecule type" value="Genomic_DNA"/>
</dbReference>
<dbReference type="Proteomes" id="UP000054217">
    <property type="component" value="Unassembled WGS sequence"/>
</dbReference>
<accession>A0A0C3KKL9</accession>
<dbReference type="Pfam" id="PF09365">
    <property type="entry name" value="DUF2461"/>
    <property type="match status" value="1"/>
</dbReference>
<evidence type="ECO:0000313" key="2">
    <source>
        <dbReference type="EMBL" id="KIO10147.1"/>
    </source>
</evidence>
<dbReference type="PANTHER" id="PTHR36452:SF1">
    <property type="entry name" value="DUF2461 DOMAIN-CONTAINING PROTEIN"/>
    <property type="match status" value="1"/>
</dbReference>
<gene>
    <name evidence="2" type="ORF">M404DRAFT_931676</name>
</gene>
<feature type="region of interest" description="Disordered" evidence="1">
    <location>
        <begin position="1"/>
        <end position="97"/>
    </location>
</feature>
<dbReference type="NCBIfam" id="TIGR02453">
    <property type="entry name" value="TIGR02453 family protein"/>
    <property type="match status" value="1"/>
</dbReference>
<proteinExistence type="predicted"/>
<dbReference type="AlphaFoldDB" id="A0A0C3KKL9"/>
<dbReference type="InParanoid" id="A0A0C3KKL9"/>
<dbReference type="HOGENOM" id="CLU_036742_3_0_1"/>
<dbReference type="OrthoDB" id="2537769at2759"/>
<feature type="compositionally biased region" description="Acidic residues" evidence="1">
    <location>
        <begin position="88"/>
        <end position="97"/>
    </location>
</feature>
<organism evidence="2 3">
    <name type="scientific">Pisolithus tinctorius Marx 270</name>
    <dbReference type="NCBI Taxonomy" id="870435"/>
    <lineage>
        <taxon>Eukaryota</taxon>
        <taxon>Fungi</taxon>
        <taxon>Dikarya</taxon>
        <taxon>Basidiomycota</taxon>
        <taxon>Agaricomycotina</taxon>
        <taxon>Agaricomycetes</taxon>
        <taxon>Agaricomycetidae</taxon>
        <taxon>Boletales</taxon>
        <taxon>Sclerodermatineae</taxon>
        <taxon>Pisolithaceae</taxon>
        <taxon>Pisolithus</taxon>
    </lineage>
</organism>
<feature type="compositionally biased region" description="Basic residues" evidence="1">
    <location>
        <begin position="67"/>
        <end position="84"/>
    </location>
</feature>
<feature type="compositionally biased region" description="Basic and acidic residues" evidence="1">
    <location>
        <begin position="7"/>
        <end position="18"/>
    </location>
</feature>
<name>A0A0C3KKL9_PISTI</name>
<evidence type="ECO:0008006" key="4">
    <source>
        <dbReference type="Google" id="ProtNLM"/>
    </source>
</evidence>
<evidence type="ECO:0000313" key="3">
    <source>
        <dbReference type="Proteomes" id="UP000054217"/>
    </source>
</evidence>
<protein>
    <recommendedName>
        <fullName evidence="4">DUF2461 domain-containing protein</fullName>
    </recommendedName>
</protein>
<reference evidence="3" key="2">
    <citation type="submission" date="2015-01" db="EMBL/GenBank/DDBJ databases">
        <title>Evolutionary Origins and Diversification of the Mycorrhizal Mutualists.</title>
        <authorList>
            <consortium name="DOE Joint Genome Institute"/>
            <consortium name="Mycorrhizal Genomics Consortium"/>
            <person name="Kohler A."/>
            <person name="Kuo A."/>
            <person name="Nagy L.G."/>
            <person name="Floudas D."/>
            <person name="Copeland A."/>
            <person name="Barry K.W."/>
            <person name="Cichocki N."/>
            <person name="Veneault-Fourrey C."/>
            <person name="LaButti K."/>
            <person name="Lindquist E.A."/>
            <person name="Lipzen A."/>
            <person name="Lundell T."/>
            <person name="Morin E."/>
            <person name="Murat C."/>
            <person name="Riley R."/>
            <person name="Ohm R."/>
            <person name="Sun H."/>
            <person name="Tunlid A."/>
            <person name="Henrissat B."/>
            <person name="Grigoriev I.V."/>
            <person name="Hibbett D.S."/>
            <person name="Martin F."/>
        </authorList>
    </citation>
    <scope>NUCLEOTIDE SEQUENCE [LARGE SCALE GENOMIC DNA]</scope>
    <source>
        <strain evidence="3">Marx 270</strain>
    </source>
</reference>